<accession>A0ACD0NX56</accession>
<dbReference type="Proteomes" id="UP000245626">
    <property type="component" value="Unassembled WGS sequence"/>
</dbReference>
<organism evidence="1 2">
    <name type="scientific">Violaceomyces palustris</name>
    <dbReference type="NCBI Taxonomy" id="1673888"/>
    <lineage>
        <taxon>Eukaryota</taxon>
        <taxon>Fungi</taxon>
        <taxon>Dikarya</taxon>
        <taxon>Basidiomycota</taxon>
        <taxon>Ustilaginomycotina</taxon>
        <taxon>Ustilaginomycetes</taxon>
        <taxon>Violaceomycetales</taxon>
        <taxon>Violaceomycetaceae</taxon>
        <taxon>Violaceomyces</taxon>
    </lineage>
</organism>
<sequence>MAPVNTNTVVSSISKLVLAHPVWVAIFTLTCYAAFKILPKVLFRPPSIYEGYPGPARESFLLGNRFCKKNGSALPTPGKQSSSKSDPGMMWYNLIKEAGQDTIIYPDVLGSEFIVTRDPTFINHVLADSYGYQRDTAATQATKMLIGEGLVANFGDAHKKQRKMLGPAFSVDYLRNLMPVFFKSSKKMMEALEGDFDLEPLYGYGTKDALLWFGRVTLDIIGLAGFDYDFQAVEQGPNGVAVRDSFQAAMTASMNVKPLDAIVATILFFVLPSFHFLPLTETVRKIREMRDQLIKTSNKIVQEKSEELQREMREGGGSTNVDDMLKRKKDILHLCMKANMSSGVKESDKMSDKELAGQIVTFIFAGHETTATTLAWALQYLAQHQEVQDELRSSLEETLASMGKEFGDELDWYELHDQGFKLLDHVILETLRLRPPVTITYRTAFKDDMIPLSSPITLSNGKQIHQIPVKAGQNIGLSITASNLSSKLFGPSPETFNPRRWSELPEAHSEAKLPSPYGSFVFNAGPKVCIGSKFGLVEMKILLLLVLGKYKVEPVGGITIKSVEAVVQRPVVVGREEEGSKLPIKMVRI</sequence>
<evidence type="ECO:0000313" key="2">
    <source>
        <dbReference type="Proteomes" id="UP000245626"/>
    </source>
</evidence>
<protein>
    <submittedName>
        <fullName evidence="1">Cytochrome P450</fullName>
    </submittedName>
</protein>
<name>A0ACD0NX56_9BASI</name>
<reference evidence="1 2" key="1">
    <citation type="journal article" date="2018" name="Mol. Biol. Evol.">
        <title>Broad Genomic Sampling Reveals a Smut Pathogenic Ancestry of the Fungal Clade Ustilaginomycotina.</title>
        <authorList>
            <person name="Kijpornyongpan T."/>
            <person name="Mondo S.J."/>
            <person name="Barry K."/>
            <person name="Sandor L."/>
            <person name="Lee J."/>
            <person name="Lipzen A."/>
            <person name="Pangilinan J."/>
            <person name="LaButti K."/>
            <person name="Hainaut M."/>
            <person name="Henrissat B."/>
            <person name="Grigoriev I.V."/>
            <person name="Spatafora J.W."/>
            <person name="Aime M.C."/>
        </authorList>
    </citation>
    <scope>NUCLEOTIDE SEQUENCE [LARGE SCALE GENOMIC DNA]</scope>
    <source>
        <strain evidence="1 2">SA 807</strain>
    </source>
</reference>
<gene>
    <name evidence="1" type="ORF">IE53DRAFT_395482</name>
</gene>
<keyword evidence="2" id="KW-1185">Reference proteome</keyword>
<dbReference type="EMBL" id="KZ819930">
    <property type="protein sequence ID" value="PWN50453.1"/>
    <property type="molecule type" value="Genomic_DNA"/>
</dbReference>
<evidence type="ECO:0000313" key="1">
    <source>
        <dbReference type="EMBL" id="PWN50453.1"/>
    </source>
</evidence>
<proteinExistence type="predicted"/>